<comment type="similarity">
    <text evidence="1">Belongs to the protein kinase superfamily. CK1 Ser/Thr protein kinase family. Casein kinase I subfamily.</text>
</comment>
<protein>
    <recommendedName>
        <fullName evidence="2">non-specific serine/threonine protein kinase</fullName>
        <ecNumber evidence="2">2.7.11.1</ecNumber>
    </recommendedName>
</protein>
<feature type="region of interest" description="Disordered" evidence="3">
    <location>
        <begin position="310"/>
        <end position="332"/>
    </location>
</feature>
<dbReference type="AlphaFoldDB" id="A0A061SLJ1"/>
<dbReference type="InterPro" id="IPR050235">
    <property type="entry name" value="CK1_Ser-Thr_kinase"/>
</dbReference>
<keyword evidence="5" id="KW-0418">Kinase</keyword>
<dbReference type="FunFam" id="1.10.510.10:FF:000596">
    <property type="entry name" value="CK1 family protein kinase"/>
    <property type="match status" value="1"/>
</dbReference>
<dbReference type="SMART" id="SM00220">
    <property type="entry name" value="S_TKc"/>
    <property type="match status" value="1"/>
</dbReference>
<organism evidence="5">
    <name type="scientific">Tetraselmis sp. GSL018</name>
    <dbReference type="NCBI Taxonomy" id="582737"/>
    <lineage>
        <taxon>Eukaryota</taxon>
        <taxon>Viridiplantae</taxon>
        <taxon>Chlorophyta</taxon>
        <taxon>core chlorophytes</taxon>
        <taxon>Chlorodendrophyceae</taxon>
        <taxon>Chlorodendrales</taxon>
        <taxon>Chlorodendraceae</taxon>
        <taxon>Tetraselmis</taxon>
    </lineage>
</organism>
<dbReference type="PANTHER" id="PTHR11909">
    <property type="entry name" value="CASEIN KINASE-RELATED"/>
    <property type="match status" value="1"/>
</dbReference>
<feature type="domain" description="Protein kinase" evidence="4">
    <location>
        <begin position="15"/>
        <end position="284"/>
    </location>
</feature>
<dbReference type="PROSITE" id="PS00108">
    <property type="entry name" value="PROTEIN_KINASE_ST"/>
    <property type="match status" value="1"/>
</dbReference>
<sequence length="332" mass="37891">MATVLKDQCVGKGRFQIGAKIGSGSFGEIFVGFDTVQQTTVGIKIEPRGSRQPQLLTESQVYNGLASVRGVPKVVFYGSEGDFNILVMDLLGPSLERLYKHCGRKMSLKTVIMLADQIITRIEAVHSQGVLHRDIKPDNFLMGLGSNANLVYLIDFGLAKRYRDPVTHAHIPYRENKPLTGTARYASVNTHLGIEQSRRDDLEAAGYLFVYLLRGSLPWQGIKEPTRKLRYEKISECKLNTSIETLCTGLPPELLRYFQYCRALDFDDDPNYNHLRKLLRQRFVMEKLQWDYIYDWTILKYHAAIRHQERRRQDQEGRAPDASGTPPANARQ</sequence>
<dbReference type="InterPro" id="IPR000719">
    <property type="entry name" value="Prot_kinase_dom"/>
</dbReference>
<dbReference type="GO" id="GO:0004674">
    <property type="term" value="F:protein serine/threonine kinase activity"/>
    <property type="evidence" value="ECO:0007669"/>
    <property type="project" value="UniProtKB-EC"/>
</dbReference>
<dbReference type="CDD" id="cd14016">
    <property type="entry name" value="STKc_CK1"/>
    <property type="match status" value="1"/>
</dbReference>
<evidence type="ECO:0000256" key="3">
    <source>
        <dbReference type="SAM" id="MobiDB-lite"/>
    </source>
</evidence>
<keyword evidence="5" id="KW-0808">Transferase</keyword>
<gene>
    <name evidence="5" type="ORF">TSPGSL018_2621</name>
</gene>
<dbReference type="InterPro" id="IPR011009">
    <property type="entry name" value="Kinase-like_dom_sf"/>
</dbReference>
<dbReference type="EMBL" id="GBEZ01001204">
    <property type="protein sequence ID" value="JAC83750.1"/>
    <property type="molecule type" value="Transcribed_RNA"/>
</dbReference>
<evidence type="ECO:0000259" key="4">
    <source>
        <dbReference type="PROSITE" id="PS50011"/>
    </source>
</evidence>
<evidence type="ECO:0000256" key="1">
    <source>
        <dbReference type="ARBA" id="ARBA00005926"/>
    </source>
</evidence>
<feature type="non-terminal residue" evidence="5">
    <location>
        <position position="332"/>
    </location>
</feature>
<dbReference type="InterPro" id="IPR008271">
    <property type="entry name" value="Ser/Thr_kinase_AS"/>
</dbReference>
<dbReference type="Pfam" id="PF00069">
    <property type="entry name" value="Pkinase"/>
    <property type="match status" value="1"/>
</dbReference>
<dbReference type="EC" id="2.7.11.1" evidence="2"/>
<name>A0A061SLJ1_9CHLO</name>
<dbReference type="GO" id="GO:0005524">
    <property type="term" value="F:ATP binding"/>
    <property type="evidence" value="ECO:0007669"/>
    <property type="project" value="InterPro"/>
</dbReference>
<reference evidence="5" key="1">
    <citation type="submission" date="2014-05" db="EMBL/GenBank/DDBJ databases">
        <title>The transcriptome of the halophilic microalga Tetraselmis sp. GSL018 isolated from the Great Salt Lake, Utah.</title>
        <authorList>
            <person name="Jinkerson R.E."/>
            <person name="D'Adamo S."/>
            <person name="Posewitz M.C."/>
        </authorList>
    </citation>
    <scope>NUCLEOTIDE SEQUENCE</scope>
    <source>
        <strain evidence="5">GSL018</strain>
    </source>
</reference>
<dbReference type="SUPFAM" id="SSF56112">
    <property type="entry name" value="Protein kinase-like (PK-like)"/>
    <property type="match status" value="1"/>
</dbReference>
<proteinExistence type="inferred from homology"/>
<dbReference type="PROSITE" id="PS50011">
    <property type="entry name" value="PROTEIN_KINASE_DOM"/>
    <property type="match status" value="1"/>
</dbReference>
<accession>A0A061SLJ1</accession>
<evidence type="ECO:0000256" key="2">
    <source>
        <dbReference type="ARBA" id="ARBA00012513"/>
    </source>
</evidence>
<evidence type="ECO:0000313" key="5">
    <source>
        <dbReference type="EMBL" id="JAC83750.1"/>
    </source>
</evidence>
<dbReference type="Gene3D" id="1.10.510.10">
    <property type="entry name" value="Transferase(Phosphotransferase) domain 1"/>
    <property type="match status" value="1"/>
</dbReference>